<keyword evidence="6" id="KW-0963">Cytoplasm</keyword>
<dbReference type="GO" id="GO:0006083">
    <property type="term" value="P:acetate metabolic process"/>
    <property type="evidence" value="ECO:0007669"/>
    <property type="project" value="TreeGrafter"/>
</dbReference>
<reference evidence="8 9" key="1">
    <citation type="submission" date="2017-02" db="EMBL/GenBank/DDBJ databases">
        <title>Complete genome sequence of Lactobacillus helveticus.</title>
        <authorList>
            <person name="Kim J.F."/>
            <person name="Chung Y."/>
            <person name="Kwak M."/>
        </authorList>
    </citation>
    <scope>NUCLEOTIDE SEQUENCE [LARGE SCALE GENOMIC DNA]</scope>
    <source>
        <strain evidence="8 9">LH5</strain>
    </source>
</reference>
<dbReference type="EMBL" id="CP019581">
    <property type="protein sequence ID" value="AZK90656.1"/>
    <property type="molecule type" value="Genomic_DNA"/>
</dbReference>
<comment type="caution">
    <text evidence="6">Lacks conserved residue(s) required for the propagation of feature annotation.</text>
</comment>
<evidence type="ECO:0000256" key="6">
    <source>
        <dbReference type="HAMAP-Rule" id="MF_00020"/>
    </source>
</evidence>
<dbReference type="InterPro" id="IPR023865">
    <property type="entry name" value="Aliphatic_acid_kinase_CS"/>
</dbReference>
<comment type="similarity">
    <text evidence="1 6 7">Belongs to the acetokinase family.</text>
</comment>
<dbReference type="SUPFAM" id="SSF53067">
    <property type="entry name" value="Actin-like ATPase domain"/>
    <property type="match status" value="2"/>
</dbReference>
<evidence type="ECO:0000313" key="8">
    <source>
        <dbReference type="EMBL" id="AZK90656.1"/>
    </source>
</evidence>
<dbReference type="GO" id="GO:0000287">
    <property type="term" value="F:magnesium ion binding"/>
    <property type="evidence" value="ECO:0007669"/>
    <property type="project" value="UniProtKB-UniRule"/>
</dbReference>
<dbReference type="HAMAP" id="MF_00020">
    <property type="entry name" value="Acetate_kinase"/>
    <property type="match status" value="1"/>
</dbReference>
<protein>
    <recommendedName>
        <fullName evidence="6">Acetate kinase</fullName>
        <ecNumber evidence="6">2.7.2.1</ecNumber>
    </recommendedName>
    <alternativeName>
        <fullName evidence="6">Acetokinase</fullName>
    </alternativeName>
</protein>
<dbReference type="Pfam" id="PF00871">
    <property type="entry name" value="Acetate_kinase"/>
    <property type="match status" value="1"/>
</dbReference>
<comment type="function">
    <text evidence="6">Catalyzes the formation of acetyl phosphate from acetate and ATP. Can also catalyze the reverse reaction.</text>
</comment>
<feature type="site" description="Transition state stabilizer" evidence="6">
    <location>
        <position position="209"/>
    </location>
</feature>
<dbReference type="GO" id="GO:0005524">
    <property type="term" value="F:ATP binding"/>
    <property type="evidence" value="ECO:0007669"/>
    <property type="project" value="UniProtKB-KW"/>
</dbReference>
<keyword evidence="4 6" id="KW-0418">Kinase</keyword>
<dbReference type="PANTHER" id="PTHR21060">
    <property type="entry name" value="ACETATE KINASE"/>
    <property type="match status" value="1"/>
</dbReference>
<comment type="cofactor">
    <cofactor evidence="6">
        <name>Mg(2+)</name>
        <dbReference type="ChEBI" id="CHEBI:18420"/>
    </cofactor>
    <cofactor evidence="6">
        <name>Mn(2+)</name>
        <dbReference type="ChEBI" id="CHEBI:29035"/>
    </cofactor>
    <text evidence="6">Mg(2+). Can also accept Mn(2+).</text>
</comment>
<feature type="binding site" evidence="6">
    <location>
        <begin position="251"/>
        <end position="253"/>
    </location>
    <ligand>
        <name>ATP</name>
        <dbReference type="ChEBI" id="CHEBI:30616"/>
    </ligand>
</feature>
<evidence type="ECO:0000256" key="7">
    <source>
        <dbReference type="RuleBase" id="RU003835"/>
    </source>
</evidence>
<dbReference type="GO" id="GO:0006085">
    <property type="term" value="P:acetyl-CoA biosynthetic process"/>
    <property type="evidence" value="ECO:0007669"/>
    <property type="project" value="UniProtKB-UniRule"/>
</dbReference>
<dbReference type="GO" id="GO:0008776">
    <property type="term" value="F:acetate kinase activity"/>
    <property type="evidence" value="ECO:0007669"/>
    <property type="project" value="UniProtKB-UniRule"/>
</dbReference>
<organism evidence="8 9">
    <name type="scientific">Lactobacillus helveticus</name>
    <name type="common">Lactobacillus suntoryeus</name>
    <dbReference type="NCBI Taxonomy" id="1587"/>
    <lineage>
        <taxon>Bacteria</taxon>
        <taxon>Bacillati</taxon>
        <taxon>Bacillota</taxon>
        <taxon>Bacilli</taxon>
        <taxon>Lactobacillales</taxon>
        <taxon>Lactobacillaceae</taxon>
        <taxon>Lactobacillus</taxon>
    </lineage>
</organism>
<evidence type="ECO:0000256" key="4">
    <source>
        <dbReference type="ARBA" id="ARBA00022777"/>
    </source>
</evidence>
<dbReference type="InterPro" id="IPR004372">
    <property type="entry name" value="Ac/propionate_kinase"/>
</dbReference>
<dbReference type="GO" id="GO:0005737">
    <property type="term" value="C:cytoplasm"/>
    <property type="evidence" value="ECO:0007669"/>
    <property type="project" value="UniProtKB-SubCell"/>
</dbReference>
<dbReference type="InterPro" id="IPR043129">
    <property type="entry name" value="ATPase_NBD"/>
</dbReference>
<dbReference type="EC" id="2.7.2.1" evidence="6"/>
<dbReference type="AlphaFoldDB" id="A0A3S8SA15"/>
<gene>
    <name evidence="8" type="primary">ackA_1</name>
    <name evidence="6" type="synonym">ackA</name>
    <name evidence="8" type="ORF">LH5_00395</name>
</gene>
<name>A0A3S8SA15_LACHE</name>
<keyword evidence="6" id="KW-0460">Magnesium</keyword>
<keyword evidence="5 6" id="KW-0067">ATP-binding</keyword>
<evidence type="ECO:0000256" key="5">
    <source>
        <dbReference type="ARBA" id="ARBA00022840"/>
    </source>
</evidence>
<comment type="catalytic activity">
    <reaction evidence="6">
        <text>acetate + ATP = acetyl phosphate + ADP</text>
        <dbReference type="Rhea" id="RHEA:11352"/>
        <dbReference type="ChEBI" id="CHEBI:22191"/>
        <dbReference type="ChEBI" id="CHEBI:30089"/>
        <dbReference type="ChEBI" id="CHEBI:30616"/>
        <dbReference type="ChEBI" id="CHEBI:456216"/>
        <dbReference type="EC" id="2.7.2.1"/>
    </reaction>
</comment>
<sequence>MADRVGLDDSSFTIKVNGEKHQEKIAIPNSETAVTILLKKLKKYNLIDDPKEIIGIGHRIVAGGEEFKDSALVDQETLQKIYDLKQYAPLHNAVEADVIKAFMKFLPDAAEVAVFDTLFHQSLDPVHYLYSLPYKYYEKYGARKYGAHGISVRYISQKVAQILNLDIKDLKLIVCHLGSGASITAVKNGKSYDTSMGFTPVAEITMSSRSGDVDPSLLPFIMKKEDINIDQMMKILYHKSGLLGISGISPDMRNLRSKRNLRSNMTPLKGEKKARADLARNIFINRIIRYVGSYILEMGGLDSIIFTVGVGEHDYGIREGVMDSLKLLA</sequence>
<dbReference type="PRINTS" id="PR00471">
    <property type="entry name" value="ACETATEKNASE"/>
</dbReference>
<comment type="subunit">
    <text evidence="6">Homodimer.</text>
</comment>
<comment type="subcellular location">
    <subcellularLocation>
        <location evidence="6">Cytoplasm</location>
    </subcellularLocation>
</comment>
<dbReference type="NCBIfam" id="TIGR00016">
    <property type="entry name" value="ackA"/>
    <property type="match status" value="1"/>
</dbReference>
<dbReference type="Proteomes" id="UP000267945">
    <property type="component" value="Chromosome"/>
</dbReference>
<dbReference type="PROSITE" id="PS01076">
    <property type="entry name" value="ACETATE_KINASE_2"/>
    <property type="match status" value="1"/>
</dbReference>
<dbReference type="InterPro" id="IPR000890">
    <property type="entry name" value="Aliphatic_acid_kin_short-chain"/>
</dbReference>
<feature type="binding site" evidence="6">
    <location>
        <begin position="309"/>
        <end position="313"/>
    </location>
    <ligand>
        <name>ATP</name>
        <dbReference type="ChEBI" id="CHEBI:30616"/>
    </ligand>
</feature>
<evidence type="ECO:0000256" key="1">
    <source>
        <dbReference type="ARBA" id="ARBA00008748"/>
    </source>
</evidence>
<evidence type="ECO:0000313" key="9">
    <source>
        <dbReference type="Proteomes" id="UP000267945"/>
    </source>
</evidence>
<dbReference type="UniPathway" id="UPA00340">
    <property type="reaction ID" value="UER00458"/>
</dbReference>
<keyword evidence="3 6" id="KW-0547">Nucleotide-binding</keyword>
<comment type="pathway">
    <text evidence="6">Metabolic intermediate biosynthesis; acetyl-CoA biosynthesis; acetyl-CoA from acetate: step 1/2.</text>
</comment>
<evidence type="ECO:0000256" key="3">
    <source>
        <dbReference type="ARBA" id="ARBA00022741"/>
    </source>
</evidence>
<feature type="binding site" evidence="6">
    <location>
        <begin position="176"/>
        <end position="180"/>
    </location>
    <ligand>
        <name>ATP</name>
        <dbReference type="ChEBI" id="CHEBI:30616"/>
    </ligand>
</feature>
<feature type="site" description="Transition state stabilizer" evidence="6">
    <location>
        <position position="148"/>
    </location>
</feature>
<dbReference type="PANTHER" id="PTHR21060:SF15">
    <property type="entry name" value="ACETATE KINASE-RELATED"/>
    <property type="match status" value="1"/>
</dbReference>
<feature type="active site" description="Proton donor/acceptor" evidence="6">
    <location>
        <position position="116"/>
    </location>
</feature>
<keyword evidence="2 6" id="KW-0808">Transferase</keyword>
<evidence type="ECO:0000256" key="2">
    <source>
        <dbReference type="ARBA" id="ARBA00022679"/>
    </source>
</evidence>
<accession>A0A3S8SA15</accession>
<dbReference type="Gene3D" id="3.30.420.40">
    <property type="match status" value="2"/>
</dbReference>
<keyword evidence="6" id="KW-0479">Metal-binding</keyword>
<proteinExistence type="inferred from homology"/>
<feature type="binding site" evidence="6">
    <location>
        <position position="59"/>
    </location>
    <ligand>
        <name>substrate</name>
    </ligand>
</feature>